<dbReference type="Pfam" id="PF17132">
    <property type="entry name" value="Glyco_hydro_106"/>
    <property type="match status" value="2"/>
</dbReference>
<protein>
    <submittedName>
        <fullName evidence="2">Glycoside hydrolase family 2 sugar binding protein</fullName>
    </submittedName>
</protein>
<dbReference type="PANTHER" id="PTHR36848">
    <property type="entry name" value="DNA-BINDING PROTEIN (PUTATIVE SECRETED PROTEIN)-RELATED"/>
    <property type="match status" value="1"/>
</dbReference>
<sequence length="844" mass="96873">MRLLIFLSLLLSSCTSVLPTLPSEVQPRVRWWWMGSDVDSTGLEYHLKEFKRVGLGGVEITPIYGVQGRDGISYLSERWKGMYDYTHEWAERLGIQVDMNAGTGWPYGGPEVTLKDAACKVMFQRFVVKKGEDFVEKFDAQGDKDAVLECVMGYFSDGKVEDLTEKVGQRGIFSILPEKDGELVALYRVPTYQLVKRAAPGGEGYVLNPFEKESVLRYLSKFEHLDKQPYYYFNDSYEVYGADWTPGLRRAFLEKKGYKLEDHLREFISGDRNIITDYREVMGELLLENFTQTWTEWAHKRGAKTRNQAHGSPANLIDQYAAVDVPEAETFGITDFELPYLRRDSVRKKNDGDPTVLKFASSAAHLTGKKITSAETFTWLTEHFRTSLSQCKPEIDQLFCTGINQVYFHGSTYSPPSEEWPGWKFYASVDMSPTNNLWEHMPAFFRYVSRVQGALQASDPDNDFLLYFPIHAIWAQDTSRFLSTFPIHGMRERLPVFGAWAEYISSSGYDLDYISDYYLSLSVGKDGRIQVPGGARYQAVFVPDSNFLPIQTLEHLNRIKDEGGKVIYLSGKPSAQVLEEFSALKEAFKSDWGGQMIRKRQDKGHLYFMSMLRKEGKEGWLPLSVQAKSALIYDPLTGKMGKAKLRKNQGKTEVYMQFEPGQSYLLYTYEKEEIKGALWEYWKPQGYVKNIEDGWELAFSESSPQVPGTFQHLGSWTDLPVEHAKKNMGAGLYRVKMDMEKMGRYRLELGEVRESARVKVNGQEVGIVFSAPYHIEVQLNKGINELEVEVRNLPANRIRDLDQNQVPWRKFKEINFVDLNYRKSTYAHWPIEKSGLIGPVRLVR</sequence>
<evidence type="ECO:0000256" key="1">
    <source>
        <dbReference type="SAM" id="SignalP"/>
    </source>
</evidence>
<dbReference type="CAZy" id="GH106">
    <property type="family name" value="Glycoside Hydrolase Family 106"/>
</dbReference>
<feature type="signal peptide" evidence="1">
    <location>
        <begin position="1"/>
        <end position="19"/>
    </location>
</feature>
<evidence type="ECO:0000313" key="2">
    <source>
        <dbReference type="EMBL" id="ADQ18026.1"/>
    </source>
</evidence>
<dbReference type="STRING" id="649349.Lbys_2350"/>
<dbReference type="InterPro" id="IPR053161">
    <property type="entry name" value="Ulvan_degrading_GH"/>
</dbReference>
<feature type="chain" id="PRO_5003188217" evidence="1">
    <location>
        <begin position="20"/>
        <end position="844"/>
    </location>
</feature>
<gene>
    <name evidence="2" type="ordered locus">Lbys_2350</name>
</gene>
<dbReference type="GO" id="GO:0016787">
    <property type="term" value="F:hydrolase activity"/>
    <property type="evidence" value="ECO:0007669"/>
    <property type="project" value="UniProtKB-KW"/>
</dbReference>
<reference evidence="2 3" key="2">
    <citation type="journal article" date="2011" name="Stand. Genomic Sci.">
        <title>Complete genome sequence of Leadbetterella byssophila type strain (4M15).</title>
        <authorList>
            <person name="Abt B."/>
            <person name="Teshima H."/>
            <person name="Lucas S."/>
            <person name="Lapidus A."/>
            <person name="Del Rio T.G."/>
            <person name="Nolan M."/>
            <person name="Tice H."/>
            <person name="Cheng J.F."/>
            <person name="Pitluck S."/>
            <person name="Liolios K."/>
            <person name="Pagani I."/>
            <person name="Ivanova N."/>
            <person name="Mavromatis K."/>
            <person name="Pati A."/>
            <person name="Tapia R."/>
            <person name="Han C."/>
            <person name="Goodwin L."/>
            <person name="Chen A."/>
            <person name="Palaniappan K."/>
            <person name="Land M."/>
            <person name="Hauser L."/>
            <person name="Chang Y.J."/>
            <person name="Jeffries C.D."/>
            <person name="Rohde M."/>
            <person name="Goker M."/>
            <person name="Tindall B.J."/>
            <person name="Detter J.C."/>
            <person name="Woyke T."/>
            <person name="Bristow J."/>
            <person name="Eisen J.A."/>
            <person name="Markowitz V."/>
            <person name="Hugenholtz P."/>
            <person name="Klenk H.P."/>
            <person name="Kyrpides N.C."/>
        </authorList>
    </citation>
    <scope>NUCLEOTIDE SEQUENCE [LARGE SCALE GENOMIC DNA]</scope>
    <source>
        <strain evidence="3">DSM 17132 / JCM 16389 / KACC 11308 / NBRC 106382 / 4M15</strain>
    </source>
</reference>
<dbReference type="RefSeq" id="WP_013409067.1">
    <property type="nucleotide sequence ID" value="NC_014655.1"/>
</dbReference>
<keyword evidence="1" id="KW-0732">Signal</keyword>
<dbReference type="AlphaFoldDB" id="E4RWF3"/>
<proteinExistence type="predicted"/>
<dbReference type="SUPFAM" id="SSF49785">
    <property type="entry name" value="Galactose-binding domain-like"/>
    <property type="match status" value="1"/>
</dbReference>
<organism evidence="2 3">
    <name type="scientific">Leadbetterella byssophila (strain DSM 17132 / JCM 16389 / KACC 11308 / NBRC 106382 / 4M15)</name>
    <dbReference type="NCBI Taxonomy" id="649349"/>
    <lineage>
        <taxon>Bacteria</taxon>
        <taxon>Pseudomonadati</taxon>
        <taxon>Bacteroidota</taxon>
        <taxon>Cytophagia</taxon>
        <taxon>Cytophagales</taxon>
        <taxon>Leadbetterellaceae</taxon>
        <taxon>Leadbetterella</taxon>
    </lineage>
</organism>
<dbReference type="HOGENOM" id="CLU_003772_1_0_10"/>
<name>E4RWF3_LEAB4</name>
<dbReference type="EMBL" id="CP002305">
    <property type="protein sequence ID" value="ADQ18026.1"/>
    <property type="molecule type" value="Genomic_DNA"/>
</dbReference>
<accession>E4RWF3</accession>
<dbReference type="Proteomes" id="UP000007435">
    <property type="component" value="Chromosome"/>
</dbReference>
<dbReference type="eggNOG" id="COG3250">
    <property type="taxonomic scope" value="Bacteria"/>
</dbReference>
<dbReference type="PANTHER" id="PTHR36848:SF2">
    <property type="entry name" value="SECRETED PROTEIN"/>
    <property type="match status" value="1"/>
</dbReference>
<evidence type="ECO:0000313" key="3">
    <source>
        <dbReference type="Proteomes" id="UP000007435"/>
    </source>
</evidence>
<dbReference type="InterPro" id="IPR008979">
    <property type="entry name" value="Galactose-bd-like_sf"/>
</dbReference>
<dbReference type="OrthoDB" id="9761519at2"/>
<keyword evidence="3" id="KW-1185">Reference proteome</keyword>
<dbReference type="Gene3D" id="2.60.120.260">
    <property type="entry name" value="Galactose-binding domain-like"/>
    <property type="match status" value="1"/>
</dbReference>
<reference key="1">
    <citation type="submission" date="2010-11" db="EMBL/GenBank/DDBJ databases">
        <title>The complete genome of Leadbetterella byssophila DSM 17132.</title>
        <authorList>
            <consortium name="US DOE Joint Genome Institute (JGI-PGF)"/>
            <person name="Lucas S."/>
            <person name="Copeland A."/>
            <person name="Lapidus A."/>
            <person name="Glavina del Rio T."/>
            <person name="Dalin E."/>
            <person name="Tice H."/>
            <person name="Bruce D."/>
            <person name="Goodwin L."/>
            <person name="Pitluck S."/>
            <person name="Kyrpides N."/>
            <person name="Mavromatis K."/>
            <person name="Ivanova N."/>
            <person name="Teshima H."/>
            <person name="Brettin T."/>
            <person name="Detter J.C."/>
            <person name="Han C."/>
            <person name="Tapia R."/>
            <person name="Land M."/>
            <person name="Hauser L."/>
            <person name="Markowitz V."/>
            <person name="Cheng J.-F."/>
            <person name="Hugenholtz P."/>
            <person name="Woyke T."/>
            <person name="Wu D."/>
            <person name="Tindall B."/>
            <person name="Pomrenke H.G."/>
            <person name="Brambilla E."/>
            <person name="Klenk H.-P."/>
            <person name="Eisen J.A."/>
        </authorList>
    </citation>
    <scope>NUCLEOTIDE SEQUENCE [LARGE SCALE GENOMIC DNA]</scope>
    <source>
        <strain>DSM 17132</strain>
    </source>
</reference>
<keyword evidence="2" id="KW-0378">Hydrolase</keyword>
<dbReference type="NCBIfam" id="NF045579">
    <property type="entry name" value="rhamnoside_JR"/>
    <property type="match status" value="1"/>
</dbReference>
<dbReference type="KEGG" id="lby:Lbys_2350"/>